<dbReference type="InterPro" id="IPR007387">
    <property type="entry name" value="TRAP_DctQ"/>
</dbReference>
<evidence type="ECO:0000256" key="5">
    <source>
        <dbReference type="ARBA" id="ARBA00022692"/>
    </source>
</evidence>
<keyword evidence="3" id="KW-1003">Cell membrane</keyword>
<evidence type="ECO:0000313" key="10">
    <source>
        <dbReference type="EMBL" id="MPN42929.1"/>
    </source>
</evidence>
<keyword evidence="7 8" id="KW-0472">Membrane</keyword>
<keyword evidence="6 8" id="KW-1133">Transmembrane helix</keyword>
<dbReference type="InterPro" id="IPR055348">
    <property type="entry name" value="DctQ"/>
</dbReference>
<dbReference type="Pfam" id="PF04290">
    <property type="entry name" value="DctQ"/>
    <property type="match status" value="1"/>
</dbReference>
<dbReference type="PANTHER" id="PTHR35011:SF2">
    <property type="entry name" value="2,3-DIKETO-L-GULONATE TRAP TRANSPORTER SMALL PERMEASE PROTEIN YIAM"/>
    <property type="match status" value="1"/>
</dbReference>
<evidence type="ECO:0000256" key="1">
    <source>
        <dbReference type="ARBA" id="ARBA00004429"/>
    </source>
</evidence>
<dbReference type="PANTHER" id="PTHR35011">
    <property type="entry name" value="2,3-DIKETO-L-GULONATE TRAP TRANSPORTER SMALL PERMEASE PROTEIN YIAM"/>
    <property type="match status" value="1"/>
</dbReference>
<dbReference type="GO" id="GO:0022857">
    <property type="term" value="F:transmembrane transporter activity"/>
    <property type="evidence" value="ECO:0007669"/>
    <property type="project" value="TreeGrafter"/>
</dbReference>
<organism evidence="10">
    <name type="scientific">bioreactor metagenome</name>
    <dbReference type="NCBI Taxonomy" id="1076179"/>
    <lineage>
        <taxon>unclassified sequences</taxon>
        <taxon>metagenomes</taxon>
        <taxon>ecological metagenomes</taxon>
    </lineage>
</organism>
<sequence length="97" mass="10635">MGAHIGVTALVDKTKGSVKNFIRFSGQLIVILFFVLTLYYGIILVHGMIGVYSVAAKVPMVIPYLAIPVGSTMVLIRLIQQFVIEFFMSGKKEGEAK</sequence>
<name>A0A645HXK9_9ZZZZ</name>
<reference evidence="10" key="1">
    <citation type="submission" date="2019-08" db="EMBL/GenBank/DDBJ databases">
        <authorList>
            <person name="Kucharzyk K."/>
            <person name="Murdoch R.W."/>
            <person name="Higgins S."/>
            <person name="Loffler F."/>
        </authorList>
    </citation>
    <scope>NUCLEOTIDE SEQUENCE</scope>
</reference>
<dbReference type="EMBL" id="VSSQ01100994">
    <property type="protein sequence ID" value="MPN42929.1"/>
    <property type="molecule type" value="Genomic_DNA"/>
</dbReference>
<comment type="subcellular location">
    <subcellularLocation>
        <location evidence="1">Cell inner membrane</location>
        <topology evidence="1">Multi-pass membrane protein</topology>
    </subcellularLocation>
</comment>
<accession>A0A645HXK9</accession>
<keyword evidence="5 8" id="KW-0812">Transmembrane</keyword>
<evidence type="ECO:0000259" key="9">
    <source>
        <dbReference type="Pfam" id="PF04290"/>
    </source>
</evidence>
<evidence type="ECO:0000256" key="3">
    <source>
        <dbReference type="ARBA" id="ARBA00022475"/>
    </source>
</evidence>
<evidence type="ECO:0000256" key="7">
    <source>
        <dbReference type="ARBA" id="ARBA00023136"/>
    </source>
</evidence>
<gene>
    <name evidence="10" type="ORF">SDC9_190487</name>
</gene>
<evidence type="ECO:0000256" key="8">
    <source>
        <dbReference type="SAM" id="Phobius"/>
    </source>
</evidence>
<evidence type="ECO:0000256" key="2">
    <source>
        <dbReference type="ARBA" id="ARBA00022448"/>
    </source>
</evidence>
<dbReference type="AlphaFoldDB" id="A0A645HXK9"/>
<feature type="domain" description="Tripartite ATP-independent periplasmic transporters DctQ component" evidence="9">
    <location>
        <begin position="2"/>
        <end position="83"/>
    </location>
</feature>
<evidence type="ECO:0000256" key="6">
    <source>
        <dbReference type="ARBA" id="ARBA00022989"/>
    </source>
</evidence>
<protein>
    <recommendedName>
        <fullName evidence="9">Tripartite ATP-independent periplasmic transporters DctQ component domain-containing protein</fullName>
    </recommendedName>
</protein>
<feature type="transmembrane region" description="Helical" evidence="8">
    <location>
        <begin position="61"/>
        <end position="79"/>
    </location>
</feature>
<feature type="transmembrane region" description="Helical" evidence="8">
    <location>
        <begin position="28"/>
        <end position="55"/>
    </location>
</feature>
<keyword evidence="4" id="KW-0997">Cell inner membrane</keyword>
<evidence type="ECO:0000256" key="4">
    <source>
        <dbReference type="ARBA" id="ARBA00022519"/>
    </source>
</evidence>
<proteinExistence type="predicted"/>
<keyword evidence="2" id="KW-0813">Transport</keyword>
<dbReference type="GO" id="GO:0005886">
    <property type="term" value="C:plasma membrane"/>
    <property type="evidence" value="ECO:0007669"/>
    <property type="project" value="UniProtKB-SubCell"/>
</dbReference>
<dbReference type="GO" id="GO:0015740">
    <property type="term" value="P:C4-dicarboxylate transport"/>
    <property type="evidence" value="ECO:0007669"/>
    <property type="project" value="TreeGrafter"/>
</dbReference>
<comment type="caution">
    <text evidence="10">The sequence shown here is derived from an EMBL/GenBank/DDBJ whole genome shotgun (WGS) entry which is preliminary data.</text>
</comment>